<comment type="caution">
    <text evidence="2">The sequence shown here is derived from an EMBL/GenBank/DDBJ whole genome shotgun (WGS) entry which is preliminary data.</text>
</comment>
<protein>
    <submittedName>
        <fullName evidence="2">Transcriptional regulator</fullName>
    </submittedName>
</protein>
<dbReference type="AlphaFoldDB" id="A0A8J4HAL0"/>
<proteinExistence type="predicted"/>
<organism evidence="2">
    <name type="scientific">Acidicaldus sp</name>
    <dbReference type="NCBI Taxonomy" id="1872105"/>
    <lineage>
        <taxon>Bacteria</taxon>
        <taxon>Pseudomonadati</taxon>
        <taxon>Pseudomonadota</taxon>
        <taxon>Alphaproteobacteria</taxon>
        <taxon>Acetobacterales</taxon>
        <taxon>Acetobacteraceae</taxon>
        <taxon>Acidicaldus</taxon>
    </lineage>
</organism>
<dbReference type="InterPro" id="IPR025979">
    <property type="entry name" value="ChrR-like_cupin_dom"/>
</dbReference>
<feature type="domain" description="ChrR-like cupin" evidence="1">
    <location>
        <begin position="92"/>
        <end position="186"/>
    </location>
</feature>
<dbReference type="Pfam" id="PF12973">
    <property type="entry name" value="Cupin_7"/>
    <property type="match status" value="1"/>
</dbReference>
<evidence type="ECO:0000313" key="2">
    <source>
        <dbReference type="EMBL" id="HGC42902.1"/>
    </source>
</evidence>
<dbReference type="InterPro" id="IPR014710">
    <property type="entry name" value="RmlC-like_jellyroll"/>
</dbReference>
<dbReference type="InterPro" id="IPR012807">
    <property type="entry name" value="Anti-sigma_ChrR"/>
</dbReference>
<dbReference type="Gene3D" id="2.60.120.10">
    <property type="entry name" value="Jelly Rolls"/>
    <property type="match status" value="1"/>
</dbReference>
<dbReference type="CDD" id="cd20301">
    <property type="entry name" value="cupin_ChrR"/>
    <property type="match status" value="1"/>
</dbReference>
<gene>
    <name evidence="2" type="ORF">ENY07_06745</name>
</gene>
<name>A0A8J4HAL0_9PROT</name>
<dbReference type="InterPro" id="IPR041916">
    <property type="entry name" value="Anti_sigma_zinc_sf"/>
</dbReference>
<dbReference type="NCBIfam" id="TIGR02451">
    <property type="entry name" value="anti_sig_ChrR"/>
    <property type="match status" value="1"/>
</dbReference>
<evidence type="ECO:0000259" key="1">
    <source>
        <dbReference type="Pfam" id="PF12973"/>
    </source>
</evidence>
<dbReference type="EMBL" id="DTQM01000126">
    <property type="protein sequence ID" value="HGC42902.1"/>
    <property type="molecule type" value="Genomic_DNA"/>
</dbReference>
<accession>A0A8J4HAL0</accession>
<dbReference type="SUPFAM" id="SSF51182">
    <property type="entry name" value="RmlC-like cupins"/>
    <property type="match status" value="1"/>
</dbReference>
<reference evidence="2" key="1">
    <citation type="journal article" date="2020" name="mSystems">
        <title>Genome- and Community-Level Interaction Insights into Carbon Utilization and Element Cycling Functions of Hydrothermarchaeota in Hydrothermal Sediment.</title>
        <authorList>
            <person name="Zhou Z."/>
            <person name="Liu Y."/>
            <person name="Xu W."/>
            <person name="Pan J."/>
            <person name="Luo Z.H."/>
            <person name="Li M."/>
        </authorList>
    </citation>
    <scope>NUCLEOTIDE SEQUENCE</scope>
    <source>
        <strain evidence="2">SpSt-997</strain>
    </source>
</reference>
<dbReference type="InterPro" id="IPR011051">
    <property type="entry name" value="RmlC_Cupin_sf"/>
</dbReference>
<sequence length="204" mass="21057">MIRHHPAEASLIACAAGTMPLAHAHVIRAHAARCPICAAGLRAAENAGGALLEGLAPAPMAPDALARTLARLEATPVETAPAAPAFDLAALASGRWRRVAPGIAMMKLLPRDATDSRLDLIRVAPGRALLSHGHTGPETTCVLTGAFADGTGIFAAGDCVEADAALDHTPRALPGEDCICLIATTHHLRAHSWLGRLVRPLLGM</sequence>
<dbReference type="Gene3D" id="1.10.10.1320">
    <property type="entry name" value="Anti-sigma factor, zinc-finger domain"/>
    <property type="match status" value="1"/>
</dbReference>